<feature type="domain" description="Pyruvate kinase C-terminal" evidence="21">
    <location>
        <begin position="358"/>
        <end position="471"/>
    </location>
</feature>
<dbReference type="NCBIfam" id="NF004491">
    <property type="entry name" value="PRK05826.1"/>
    <property type="match status" value="1"/>
</dbReference>
<evidence type="ECO:0000259" key="20">
    <source>
        <dbReference type="Pfam" id="PF00391"/>
    </source>
</evidence>
<evidence type="ECO:0000256" key="8">
    <source>
        <dbReference type="ARBA" id="ARBA00022679"/>
    </source>
</evidence>
<dbReference type="Pfam" id="PF00224">
    <property type="entry name" value="PK"/>
    <property type="match status" value="1"/>
</dbReference>
<dbReference type="InterPro" id="IPR008279">
    <property type="entry name" value="PEP-util_enz_mobile_dom"/>
</dbReference>
<proteinExistence type="inferred from homology"/>
<evidence type="ECO:0000256" key="7">
    <source>
        <dbReference type="ARBA" id="ARBA00018587"/>
    </source>
</evidence>
<evidence type="ECO:0000256" key="17">
    <source>
        <dbReference type="NCBIfam" id="TIGR01064"/>
    </source>
</evidence>
<protein>
    <recommendedName>
        <fullName evidence="7 17">Pyruvate kinase</fullName>
        <ecNumber evidence="6 17">2.7.1.40</ecNumber>
    </recommendedName>
</protein>
<dbReference type="PRINTS" id="PR01050">
    <property type="entry name" value="PYRUVTKNASE"/>
</dbReference>
<keyword evidence="15 18" id="KW-0324">Glycolysis</keyword>
<dbReference type="InterPro" id="IPR015793">
    <property type="entry name" value="Pyrv_Knase_brl"/>
</dbReference>
<keyword evidence="16 22" id="KW-0670">Pyruvate</keyword>
<keyword evidence="13 18" id="KW-0460">Magnesium</keyword>
<evidence type="ECO:0000256" key="15">
    <source>
        <dbReference type="ARBA" id="ARBA00023152"/>
    </source>
</evidence>
<evidence type="ECO:0000256" key="9">
    <source>
        <dbReference type="ARBA" id="ARBA00022723"/>
    </source>
</evidence>
<accession>A0ABW0LGD2</accession>
<dbReference type="RefSeq" id="WP_144924067.1">
    <property type="nucleotide sequence ID" value="NZ_JBHSMC010000005.1"/>
</dbReference>
<dbReference type="InterPro" id="IPR015806">
    <property type="entry name" value="Pyrv_Knase_insert_dom_sf"/>
</dbReference>
<evidence type="ECO:0000256" key="13">
    <source>
        <dbReference type="ARBA" id="ARBA00022842"/>
    </source>
</evidence>
<dbReference type="Proteomes" id="UP001596147">
    <property type="component" value="Unassembled WGS sequence"/>
</dbReference>
<dbReference type="SUPFAM" id="SSF52935">
    <property type="entry name" value="PK C-terminal domain-like"/>
    <property type="match status" value="1"/>
</dbReference>
<evidence type="ECO:0000256" key="1">
    <source>
        <dbReference type="ARBA" id="ARBA00001946"/>
    </source>
</evidence>
<comment type="cofactor">
    <cofactor evidence="1">
        <name>Mg(2+)</name>
        <dbReference type="ChEBI" id="CHEBI:18420"/>
    </cofactor>
</comment>
<dbReference type="EC" id="2.7.1.40" evidence="6 17"/>
<comment type="similarity">
    <text evidence="4">In the C-terminal section; belongs to the PEP-utilizing enzyme family.</text>
</comment>
<name>A0ABW0LGD2_9BACI</name>
<dbReference type="SUPFAM" id="SSF52009">
    <property type="entry name" value="Phosphohistidine domain"/>
    <property type="match status" value="1"/>
</dbReference>
<evidence type="ECO:0000256" key="12">
    <source>
        <dbReference type="ARBA" id="ARBA00022840"/>
    </source>
</evidence>
<evidence type="ECO:0000313" key="23">
    <source>
        <dbReference type="Proteomes" id="UP001596147"/>
    </source>
</evidence>
<keyword evidence="12" id="KW-0067">ATP-binding</keyword>
<dbReference type="NCBIfam" id="TIGR01064">
    <property type="entry name" value="pyruv_kin"/>
    <property type="match status" value="1"/>
</dbReference>
<dbReference type="Pfam" id="PF02887">
    <property type="entry name" value="PK_C"/>
    <property type="match status" value="1"/>
</dbReference>
<comment type="pathway">
    <text evidence="3 18">Carbohydrate degradation; glycolysis; pyruvate from D-glyceraldehyde 3-phosphate: step 5/5.</text>
</comment>
<dbReference type="InterPro" id="IPR001697">
    <property type="entry name" value="Pyr_Knase"/>
</dbReference>
<dbReference type="SUPFAM" id="SSF51621">
    <property type="entry name" value="Phosphoenolpyruvate/pyruvate domain"/>
    <property type="match status" value="1"/>
</dbReference>
<comment type="cofactor">
    <cofactor evidence="2">
        <name>K(+)</name>
        <dbReference type="ChEBI" id="CHEBI:29103"/>
    </cofactor>
</comment>
<feature type="domain" description="Pyruvate kinase barrel" evidence="19">
    <location>
        <begin position="1"/>
        <end position="325"/>
    </location>
</feature>
<dbReference type="NCBIfam" id="NF004978">
    <property type="entry name" value="PRK06354.1"/>
    <property type="match status" value="1"/>
</dbReference>
<reference evidence="23" key="1">
    <citation type="journal article" date="2019" name="Int. J. Syst. Evol. Microbiol.">
        <title>The Global Catalogue of Microorganisms (GCM) 10K type strain sequencing project: providing services to taxonomists for standard genome sequencing and annotation.</title>
        <authorList>
            <consortium name="The Broad Institute Genomics Platform"/>
            <consortium name="The Broad Institute Genome Sequencing Center for Infectious Disease"/>
            <person name="Wu L."/>
            <person name="Ma J."/>
        </authorList>
    </citation>
    <scope>NUCLEOTIDE SEQUENCE [LARGE SCALE GENOMIC DNA]</scope>
    <source>
        <strain evidence="23">CGMCC 1.12237</strain>
    </source>
</reference>
<keyword evidence="10" id="KW-0547">Nucleotide-binding</keyword>
<dbReference type="Gene3D" id="3.20.20.60">
    <property type="entry name" value="Phosphoenolpyruvate-binding domains"/>
    <property type="match status" value="1"/>
</dbReference>
<evidence type="ECO:0000256" key="4">
    <source>
        <dbReference type="ARBA" id="ARBA00006237"/>
    </source>
</evidence>
<evidence type="ECO:0000256" key="6">
    <source>
        <dbReference type="ARBA" id="ARBA00012142"/>
    </source>
</evidence>
<dbReference type="Gene3D" id="3.40.1380.20">
    <property type="entry name" value="Pyruvate kinase, C-terminal domain"/>
    <property type="match status" value="1"/>
</dbReference>
<evidence type="ECO:0000256" key="11">
    <source>
        <dbReference type="ARBA" id="ARBA00022777"/>
    </source>
</evidence>
<organism evidence="22 23">
    <name type="scientific">Lederbergia graminis</name>
    <dbReference type="NCBI Taxonomy" id="735518"/>
    <lineage>
        <taxon>Bacteria</taxon>
        <taxon>Bacillati</taxon>
        <taxon>Bacillota</taxon>
        <taxon>Bacilli</taxon>
        <taxon>Bacillales</taxon>
        <taxon>Bacillaceae</taxon>
        <taxon>Lederbergia</taxon>
    </lineage>
</organism>
<keyword evidence="11 18" id="KW-0418">Kinase</keyword>
<dbReference type="Pfam" id="PF00391">
    <property type="entry name" value="PEP-utilizers"/>
    <property type="match status" value="1"/>
</dbReference>
<dbReference type="PANTHER" id="PTHR11817">
    <property type="entry name" value="PYRUVATE KINASE"/>
    <property type="match status" value="1"/>
</dbReference>
<feature type="domain" description="PEP-utilising enzyme mobile" evidence="20">
    <location>
        <begin position="505"/>
        <end position="576"/>
    </location>
</feature>
<comment type="catalytic activity">
    <reaction evidence="18">
        <text>pyruvate + ATP = phosphoenolpyruvate + ADP + H(+)</text>
        <dbReference type="Rhea" id="RHEA:18157"/>
        <dbReference type="ChEBI" id="CHEBI:15361"/>
        <dbReference type="ChEBI" id="CHEBI:15378"/>
        <dbReference type="ChEBI" id="CHEBI:30616"/>
        <dbReference type="ChEBI" id="CHEBI:58702"/>
        <dbReference type="ChEBI" id="CHEBI:456216"/>
        <dbReference type="EC" id="2.7.1.40"/>
    </reaction>
</comment>
<dbReference type="Gene3D" id="3.50.30.10">
    <property type="entry name" value="Phosphohistidine domain"/>
    <property type="match status" value="1"/>
</dbReference>
<dbReference type="InterPro" id="IPR015795">
    <property type="entry name" value="Pyrv_Knase_C"/>
</dbReference>
<comment type="caution">
    <text evidence="22">The sequence shown here is derived from an EMBL/GenBank/DDBJ whole genome shotgun (WGS) entry which is preliminary data.</text>
</comment>
<dbReference type="InterPro" id="IPR011037">
    <property type="entry name" value="Pyrv_Knase-like_insert_dom_sf"/>
</dbReference>
<dbReference type="PROSITE" id="PS00110">
    <property type="entry name" value="PYRUVATE_KINASE"/>
    <property type="match status" value="1"/>
</dbReference>
<evidence type="ECO:0000259" key="21">
    <source>
        <dbReference type="Pfam" id="PF02887"/>
    </source>
</evidence>
<dbReference type="EMBL" id="JBHSMC010000005">
    <property type="protein sequence ID" value="MFC5464381.1"/>
    <property type="molecule type" value="Genomic_DNA"/>
</dbReference>
<evidence type="ECO:0000256" key="14">
    <source>
        <dbReference type="ARBA" id="ARBA00022958"/>
    </source>
</evidence>
<dbReference type="InterPro" id="IPR040442">
    <property type="entry name" value="Pyrv_kinase-like_dom_sf"/>
</dbReference>
<evidence type="ECO:0000256" key="18">
    <source>
        <dbReference type="RuleBase" id="RU000504"/>
    </source>
</evidence>
<comment type="similarity">
    <text evidence="5 18">Belongs to the pyruvate kinase family.</text>
</comment>
<sequence length="586" mass="63050">MKKTKIVCTIGPVSEDTETLYQLINAGMNVARLNFSHGDHEEHRNRIVNLREASKRAGKNVGILLDTKGPEIRTHDMKDGALELKEGTTLRISMEQVEGTEERISISYPGLINDVHVGSNILLDDGLIGLEVVEIKRDTSEIVTKVLNTGILKNKKGVNVPGVSVNLPGMTEKDAKDILFGIEQGVDFIAASFVRRASDVLEIRQLLEENGGSYINIIPKIENQEGVDNIDEILAVSDGLMVARGDLGVEIPTEAVPLVQKQLIRKCNELGKPVITATQMLDSMQRNPRPTRAEASDVANAIFDGTDAVMLSGETAAGSYPVEAVKTMANIALKAETALNHQEILSYLRKNSDRNMTDAICQSVAHTAINLDVNAIVTPTESGHTARMVSKYRPKAPIIAVTSNESVVRRLTLQWGIYPYFAEKVATTDEMLEQAVSESLNSGHVKHGDVIIITGGVPVGEKGTTNLMKVHVVGDVLAKGQGIGRKSAFGKAVITRNAQEAQEKIKPGSVMVAIGTDKEMVSYLDQCSALITEEGGLTSHAAVVGINLGIPVIVGVENATNIIKDGQEITVDSTHGVIYNGHASVL</sequence>
<evidence type="ECO:0000256" key="3">
    <source>
        <dbReference type="ARBA" id="ARBA00004997"/>
    </source>
</evidence>
<dbReference type="InterPro" id="IPR036637">
    <property type="entry name" value="Phosphohistidine_dom_sf"/>
</dbReference>
<dbReference type="Gene3D" id="2.40.33.10">
    <property type="entry name" value="PK beta-barrel domain-like"/>
    <property type="match status" value="1"/>
</dbReference>
<keyword evidence="9" id="KW-0479">Metal-binding</keyword>
<dbReference type="GO" id="GO:0004743">
    <property type="term" value="F:pyruvate kinase activity"/>
    <property type="evidence" value="ECO:0007669"/>
    <property type="project" value="UniProtKB-EC"/>
</dbReference>
<dbReference type="GO" id="GO:0016301">
    <property type="term" value="F:kinase activity"/>
    <property type="evidence" value="ECO:0007669"/>
    <property type="project" value="UniProtKB-KW"/>
</dbReference>
<evidence type="ECO:0000313" key="22">
    <source>
        <dbReference type="EMBL" id="MFC5464381.1"/>
    </source>
</evidence>
<evidence type="ECO:0000256" key="16">
    <source>
        <dbReference type="ARBA" id="ARBA00023317"/>
    </source>
</evidence>
<gene>
    <name evidence="22" type="primary">pyk</name>
    <name evidence="22" type="ORF">ACFPM4_06355</name>
</gene>
<evidence type="ECO:0000256" key="10">
    <source>
        <dbReference type="ARBA" id="ARBA00022741"/>
    </source>
</evidence>
<keyword evidence="14" id="KW-0630">Potassium</keyword>
<evidence type="ECO:0000259" key="19">
    <source>
        <dbReference type="Pfam" id="PF00224"/>
    </source>
</evidence>
<keyword evidence="23" id="KW-1185">Reference proteome</keyword>
<dbReference type="InterPro" id="IPR036918">
    <property type="entry name" value="Pyrv_Knase_C_sf"/>
</dbReference>
<dbReference type="SUPFAM" id="SSF50800">
    <property type="entry name" value="PK beta-barrel domain-like"/>
    <property type="match status" value="1"/>
</dbReference>
<dbReference type="InterPro" id="IPR018209">
    <property type="entry name" value="Pyrv_Knase_AS"/>
</dbReference>
<dbReference type="InterPro" id="IPR015813">
    <property type="entry name" value="Pyrv/PenolPyrv_kinase-like_dom"/>
</dbReference>
<dbReference type="CDD" id="cd00288">
    <property type="entry name" value="Pyruvate_Kinase"/>
    <property type="match status" value="1"/>
</dbReference>
<keyword evidence="8 18" id="KW-0808">Transferase</keyword>
<evidence type="ECO:0000256" key="5">
    <source>
        <dbReference type="ARBA" id="ARBA00008663"/>
    </source>
</evidence>
<evidence type="ECO:0000256" key="2">
    <source>
        <dbReference type="ARBA" id="ARBA00001958"/>
    </source>
</evidence>